<name>A0A1Y3AZ43_EURMA</name>
<organism evidence="1 2">
    <name type="scientific">Euroglyphus maynei</name>
    <name type="common">Mayne's house dust mite</name>
    <dbReference type="NCBI Taxonomy" id="6958"/>
    <lineage>
        <taxon>Eukaryota</taxon>
        <taxon>Metazoa</taxon>
        <taxon>Ecdysozoa</taxon>
        <taxon>Arthropoda</taxon>
        <taxon>Chelicerata</taxon>
        <taxon>Arachnida</taxon>
        <taxon>Acari</taxon>
        <taxon>Acariformes</taxon>
        <taxon>Sarcoptiformes</taxon>
        <taxon>Astigmata</taxon>
        <taxon>Psoroptidia</taxon>
        <taxon>Analgoidea</taxon>
        <taxon>Pyroglyphidae</taxon>
        <taxon>Pyroglyphinae</taxon>
        <taxon>Euroglyphus</taxon>
    </lineage>
</organism>
<evidence type="ECO:0000313" key="1">
    <source>
        <dbReference type="EMBL" id="OTF73074.1"/>
    </source>
</evidence>
<reference evidence="1 2" key="1">
    <citation type="submission" date="2017-03" db="EMBL/GenBank/DDBJ databases">
        <title>Genome Survey of Euroglyphus maynei.</title>
        <authorList>
            <person name="Arlian L.G."/>
            <person name="Morgan M.S."/>
            <person name="Rider S.D."/>
        </authorList>
    </citation>
    <scope>NUCLEOTIDE SEQUENCE [LARGE SCALE GENOMIC DNA]</scope>
    <source>
        <strain evidence="1">Arlian Lab</strain>
        <tissue evidence="1">Whole body</tissue>
    </source>
</reference>
<sequence>IEERVVNELLYLSEKQNTDIALAVLRLLEPSQIHNADQLTEFCLYYITTHYNDICHNHTKSLRSLHPENQAYLNRNRWPPIWYLKEFDYFERCVREREWQQNPKCYKRRRINAGCFCFSPSKPSKSNQNQLNKATNSAAATYSGLTYKIIGIL</sequence>
<accession>A0A1Y3AZ43</accession>
<proteinExistence type="predicted"/>
<dbReference type="OrthoDB" id="6020506at2759"/>
<dbReference type="CDD" id="cd18499">
    <property type="entry name" value="BACK_RHOBTB"/>
    <property type="match status" value="1"/>
</dbReference>
<keyword evidence="2" id="KW-1185">Reference proteome</keyword>
<protein>
    <submittedName>
        <fullName evidence="1">Rho GTPase-like protein</fullName>
    </submittedName>
</protein>
<dbReference type="AlphaFoldDB" id="A0A1Y3AZ43"/>
<evidence type="ECO:0000313" key="2">
    <source>
        <dbReference type="Proteomes" id="UP000194236"/>
    </source>
</evidence>
<comment type="caution">
    <text evidence="1">The sequence shown here is derived from an EMBL/GenBank/DDBJ whole genome shotgun (WGS) entry which is preliminary data.</text>
</comment>
<gene>
    <name evidence="1" type="ORF">BLA29_013368</name>
</gene>
<dbReference type="EMBL" id="MUJZ01053288">
    <property type="protein sequence ID" value="OTF73074.1"/>
    <property type="molecule type" value="Genomic_DNA"/>
</dbReference>
<feature type="non-terminal residue" evidence="1">
    <location>
        <position position="1"/>
    </location>
</feature>
<dbReference type="Proteomes" id="UP000194236">
    <property type="component" value="Unassembled WGS sequence"/>
</dbReference>